<feature type="region of interest" description="Disordered" evidence="1">
    <location>
        <begin position="38"/>
        <end position="76"/>
    </location>
</feature>
<gene>
    <name evidence="2" type="ORF">PHLCEN_2v1547</name>
</gene>
<name>A0A2R6RZS3_9APHY</name>
<feature type="compositionally biased region" description="Acidic residues" evidence="1">
    <location>
        <begin position="1264"/>
        <end position="1318"/>
    </location>
</feature>
<dbReference type="OrthoDB" id="2687259at2759"/>
<protein>
    <submittedName>
        <fullName evidence="2">Uncharacterized protein</fullName>
    </submittedName>
</protein>
<feature type="region of interest" description="Disordered" evidence="1">
    <location>
        <begin position="1211"/>
        <end position="1318"/>
    </location>
</feature>
<evidence type="ECO:0000313" key="3">
    <source>
        <dbReference type="Proteomes" id="UP000186601"/>
    </source>
</evidence>
<feature type="region of interest" description="Disordered" evidence="1">
    <location>
        <begin position="791"/>
        <end position="826"/>
    </location>
</feature>
<feature type="compositionally biased region" description="Acidic residues" evidence="1">
    <location>
        <begin position="1244"/>
        <end position="1256"/>
    </location>
</feature>
<proteinExistence type="predicted"/>
<evidence type="ECO:0000256" key="1">
    <source>
        <dbReference type="SAM" id="MobiDB-lite"/>
    </source>
</evidence>
<feature type="compositionally biased region" description="Pro residues" evidence="1">
    <location>
        <begin position="126"/>
        <end position="140"/>
    </location>
</feature>
<organism evidence="2 3">
    <name type="scientific">Hermanssonia centrifuga</name>
    <dbReference type="NCBI Taxonomy" id="98765"/>
    <lineage>
        <taxon>Eukaryota</taxon>
        <taxon>Fungi</taxon>
        <taxon>Dikarya</taxon>
        <taxon>Basidiomycota</taxon>
        <taxon>Agaricomycotina</taxon>
        <taxon>Agaricomycetes</taxon>
        <taxon>Polyporales</taxon>
        <taxon>Meruliaceae</taxon>
        <taxon>Hermanssonia</taxon>
    </lineage>
</organism>
<dbReference type="InterPro" id="IPR041078">
    <property type="entry name" value="Plavaka"/>
</dbReference>
<keyword evidence="3" id="KW-1185">Reference proteome</keyword>
<reference evidence="2 3" key="1">
    <citation type="submission" date="2018-02" db="EMBL/GenBank/DDBJ databases">
        <title>Genome sequence of the basidiomycete white-rot fungus Phlebia centrifuga.</title>
        <authorList>
            <person name="Granchi Z."/>
            <person name="Peng M."/>
            <person name="de Vries R.P."/>
            <person name="Hilden K."/>
            <person name="Makela M.R."/>
            <person name="Grigoriev I."/>
            <person name="Riley R."/>
        </authorList>
    </citation>
    <scope>NUCLEOTIDE SEQUENCE [LARGE SCALE GENOMIC DNA]</scope>
    <source>
        <strain evidence="2 3">FBCC195</strain>
    </source>
</reference>
<feature type="compositionally biased region" description="Basic and acidic residues" evidence="1">
    <location>
        <begin position="1211"/>
        <end position="1232"/>
    </location>
</feature>
<comment type="caution">
    <text evidence="2">The sequence shown here is derived from an EMBL/GenBank/DDBJ whole genome shotgun (WGS) entry which is preliminary data.</text>
</comment>
<feature type="region of interest" description="Disordered" evidence="1">
    <location>
        <begin position="915"/>
        <end position="953"/>
    </location>
</feature>
<dbReference type="Pfam" id="PF18759">
    <property type="entry name" value="Plavaka"/>
    <property type="match status" value="1"/>
</dbReference>
<sequence length="1318" mass="148808">MVQCVCGREVAAGTGLTLHQRTCAEALLSFSKAMKRKREAAEEKRARKRQRKDALTAAQDAHLQDEPPSYEMPTPELAPEPVVLSNYTEASASGRRLRVHRAPKRMADFLPQSLTSLRGLPAYFRPLPPPPASHTGPTPPASISEPVEDPSPPPGPKYINGQPNSFGLYRSYLEMPSHDPEVALSLDSACDVPTLSIAKPQRPPWWSVFGKAARQVVNTQFTPFLNATTFRLMSWFYSGSSAKSLAELDRLVQEVILAPDFDRNEITDFSALRESQRMDDWIDEDSSASESFRVEDGWHEASVQIPVPCERTKWASEHDAPIFTVPGVFYRRFVDILKTTLASETAQTFHMIPYKLWLLPSNSPANAAAAETASDSPANADRVYSELYNSNAMNDEYEKIKSSPRASACDLEIVVAGIMLWSDSTHLAQFGNASLWPIYAFFGNQSKYVRCKPTEFAAHHLAYIPSLPDTIQDWYQETFGKAATAAVLTQCKRELMHAIWEQLLLDEDFMHAYEHGIVIKFADGISRRVFPRIFTYSADYPEKVLLATIRYLATCPCPRCFVRKPNIAAMGTKTDLKRREKNARLDDGERRRIIKMTRSWIYEKGVPLTSKYFDEVLGTRSWVPVRNAFSVKLSPFGFDFHSMLAVDLLHEFELGVWKAVFTHLMRILYAAGGDKIQTLNTRYRMIPTFGRGTIRRFVKNTSAMKKLAARDWEDMLQVAMPVFEGLLDEPHNHLVMDLLFELGRWHSLAKLRMHTDTTLAVFEQSTSSLGTLLRRFSSEVCSSYVTRELPREEAARGRRTAAKATQSKGKGKSSTKPSATGPHTKTFSLSTYKLHALGDYPNMIRTFGTTDSYSTQTGELEHRRVKRFYGRTNKHGFTRQIAKQHMREELIRRIGKRVENAGTLTMVTGADKIHSTAKKAPTTTKSSLPTLSFADSDPLPYSPPEQHHHISQSNRFHQDLTDWLSVNKDDPALKRFMPRLKDHLLSRLSGKEYDGDEQEYTDTERRQVIFINNRIYRHKVVRINYTTYDIRRSQDSLNPRTHADVMVAAHEDQDGNNPHPYWYARVVGVFHADVLHIGPFSKTAEPQRMEFLWVRWLGRDMDVPAGFRKKRLSRVGFVSNFDDDPGAMPFGFLDPGEIIRGVHLIPAFAHGKTSELLGPSMVRPSSDGDEDWVYYYINMFVDRDMLMRYLGGGVGHRIARLVADGLEAAPTDHAEETAHPEVDEVEPLRLPDPDIIGSELETSMLEDDAEDGEVGDNLDTGMADGEDDYGYNEPGPGEESEDEDGGNEEITEEDLGPEDGEDDVGEEGLEYEEGFAPL</sequence>
<feature type="compositionally biased region" description="Low complexity" evidence="1">
    <location>
        <begin position="918"/>
        <end position="932"/>
    </location>
</feature>
<dbReference type="EMBL" id="MLYV02000124">
    <property type="protein sequence ID" value="PSS35497.1"/>
    <property type="molecule type" value="Genomic_DNA"/>
</dbReference>
<feature type="region of interest" description="Disordered" evidence="1">
    <location>
        <begin position="124"/>
        <end position="160"/>
    </location>
</feature>
<evidence type="ECO:0000313" key="2">
    <source>
        <dbReference type="EMBL" id="PSS35497.1"/>
    </source>
</evidence>
<feature type="compositionally biased region" description="Low complexity" evidence="1">
    <location>
        <begin position="802"/>
        <end position="821"/>
    </location>
</feature>
<dbReference type="Proteomes" id="UP000186601">
    <property type="component" value="Unassembled WGS sequence"/>
</dbReference>
<dbReference type="STRING" id="98765.A0A2R6RZS3"/>
<accession>A0A2R6RZS3</accession>